<dbReference type="EMBL" id="CP025611">
    <property type="protein sequence ID" value="AUN28998.1"/>
    <property type="molecule type" value="Genomic_DNA"/>
</dbReference>
<reference evidence="2 3" key="1">
    <citation type="submission" date="2017-12" db="EMBL/GenBank/DDBJ databases">
        <title>Genomes of bacteria within cyanobacterial aggregates.</title>
        <authorList>
            <person name="Cai H."/>
        </authorList>
    </citation>
    <scope>NUCLEOTIDE SEQUENCE [LARGE SCALE GENOMIC DNA]</scope>
    <source>
        <strain evidence="2 3">TH16</strain>
    </source>
</reference>
<dbReference type="Pfam" id="PF13650">
    <property type="entry name" value="Asp_protease_2"/>
    <property type="match status" value="2"/>
</dbReference>
<dbReference type="InterPro" id="IPR034122">
    <property type="entry name" value="Retropepsin-like_bacterial"/>
</dbReference>
<keyword evidence="3" id="KW-1185">Reference proteome</keyword>
<organism evidence="2 3">
    <name type="scientific">Niveispirillum cyanobacteriorum</name>
    <dbReference type="NCBI Taxonomy" id="1612173"/>
    <lineage>
        <taxon>Bacteria</taxon>
        <taxon>Pseudomonadati</taxon>
        <taxon>Pseudomonadota</taxon>
        <taxon>Alphaproteobacteria</taxon>
        <taxon>Rhodospirillales</taxon>
        <taxon>Azospirillaceae</taxon>
        <taxon>Niveispirillum</taxon>
    </lineage>
</organism>
<feature type="compositionally biased region" description="Basic and acidic residues" evidence="1">
    <location>
        <begin position="367"/>
        <end position="376"/>
    </location>
</feature>
<protein>
    <recommendedName>
        <fullName evidence="4">Peptidase A2 domain-containing protein</fullName>
    </recommendedName>
</protein>
<proteinExistence type="predicted"/>
<dbReference type="KEGG" id="ncb:C0V82_01070"/>
<dbReference type="CDD" id="cd05483">
    <property type="entry name" value="retropepsin_like_bacteria"/>
    <property type="match status" value="1"/>
</dbReference>
<evidence type="ECO:0000256" key="1">
    <source>
        <dbReference type="SAM" id="MobiDB-lite"/>
    </source>
</evidence>
<accession>A0A2K9N774</accession>
<evidence type="ECO:0008006" key="4">
    <source>
        <dbReference type="Google" id="ProtNLM"/>
    </source>
</evidence>
<evidence type="ECO:0000313" key="2">
    <source>
        <dbReference type="EMBL" id="AUN28998.1"/>
    </source>
</evidence>
<dbReference type="Proteomes" id="UP000234752">
    <property type="component" value="Chromosome eg_1"/>
</dbReference>
<feature type="region of interest" description="Disordered" evidence="1">
    <location>
        <begin position="356"/>
        <end position="376"/>
    </location>
</feature>
<gene>
    <name evidence="2" type="ORF">C0V82_01070</name>
</gene>
<name>A0A2K9N774_9PROT</name>
<dbReference type="InterPro" id="IPR021109">
    <property type="entry name" value="Peptidase_aspartic_dom_sf"/>
</dbReference>
<dbReference type="SUPFAM" id="SSF50630">
    <property type="entry name" value="Acid proteases"/>
    <property type="match status" value="2"/>
</dbReference>
<dbReference type="Gene3D" id="2.40.70.10">
    <property type="entry name" value="Acid Proteases"/>
    <property type="match status" value="2"/>
</dbReference>
<evidence type="ECO:0000313" key="3">
    <source>
        <dbReference type="Proteomes" id="UP000234752"/>
    </source>
</evidence>
<sequence length="376" mass="39701">MALLASFWIKLSSAFRSIWEDAWQRGVVMKRYLSGRRLAIAKTLALLLAGVSPALAEMTPPPPPPGPVYAIPTRPDRAGRVLAPVVVDGYGPVRFLVDTGCSGTMIGMDIARALGFIPPPVPTVPGMAMGADVTVTGNMMRVHDVLGPMIMPTMKVGRIDMGRFVAEDMVTPVLSFGDLSGAGGVLGTNSLQGKRLSVSFRRDEIKIEQSRRYSPTGYDSVKGRVHPTGLVIVPIEIGGMIVNGLVDTGAERSMFNPVLLRALQERGKPASLVGNIEVINLAGETRIGEVFLLPRVKIGPVSVSGLPATLVDAHAYTALGLEDEPAFILGMDVLGLSDGFALDFGTGSLHLRMRMTASGAPPGPSRLGDRGTRAGG</sequence>
<dbReference type="AlphaFoldDB" id="A0A2K9N774"/>